<organism evidence="1 2">
    <name type="scientific">Streblomastix strix</name>
    <dbReference type="NCBI Taxonomy" id="222440"/>
    <lineage>
        <taxon>Eukaryota</taxon>
        <taxon>Metamonada</taxon>
        <taxon>Preaxostyla</taxon>
        <taxon>Oxymonadida</taxon>
        <taxon>Streblomastigidae</taxon>
        <taxon>Streblomastix</taxon>
    </lineage>
</organism>
<proteinExistence type="predicted"/>
<dbReference type="Proteomes" id="UP000324800">
    <property type="component" value="Unassembled WGS sequence"/>
</dbReference>
<accession>A0A5J4U8T9</accession>
<name>A0A5J4U8T9_9EUKA</name>
<dbReference type="Gene3D" id="1.25.10.10">
    <property type="entry name" value="Leucine-rich Repeat Variant"/>
    <property type="match status" value="1"/>
</dbReference>
<sequence>KAFFVLTHPCSDKLRLLLCTGNLFTSLSRLFEHKETEIIDDAITSIHNIVAAGINTTPDDEQHPFFEIASQSNGIEKMFALFTRATNKRIKDRSAVCIGQLFRSKEINDQKMKVELIGYLKSMTKDANEKNRNNAGCALNHLAYSQENRIEIEKDGYNVSEIKKKQ</sequence>
<evidence type="ECO:0000313" key="2">
    <source>
        <dbReference type="Proteomes" id="UP000324800"/>
    </source>
</evidence>
<evidence type="ECO:0008006" key="3">
    <source>
        <dbReference type="Google" id="ProtNLM"/>
    </source>
</evidence>
<dbReference type="EMBL" id="SNRW01019192">
    <property type="protein sequence ID" value="KAA6366610.1"/>
    <property type="molecule type" value="Genomic_DNA"/>
</dbReference>
<evidence type="ECO:0000313" key="1">
    <source>
        <dbReference type="EMBL" id="KAA6366610.1"/>
    </source>
</evidence>
<feature type="non-terminal residue" evidence="1">
    <location>
        <position position="1"/>
    </location>
</feature>
<reference evidence="1 2" key="1">
    <citation type="submission" date="2019-03" db="EMBL/GenBank/DDBJ databases">
        <title>Single cell metagenomics reveals metabolic interactions within the superorganism composed of flagellate Streblomastix strix and complex community of Bacteroidetes bacteria on its surface.</title>
        <authorList>
            <person name="Treitli S.C."/>
            <person name="Kolisko M."/>
            <person name="Husnik F."/>
            <person name="Keeling P."/>
            <person name="Hampl V."/>
        </authorList>
    </citation>
    <scope>NUCLEOTIDE SEQUENCE [LARGE SCALE GENOMIC DNA]</scope>
    <source>
        <strain evidence="1">ST1C</strain>
    </source>
</reference>
<dbReference type="AlphaFoldDB" id="A0A5J4U8T9"/>
<comment type="caution">
    <text evidence="1">The sequence shown here is derived from an EMBL/GenBank/DDBJ whole genome shotgun (WGS) entry which is preliminary data.</text>
</comment>
<dbReference type="InterPro" id="IPR011989">
    <property type="entry name" value="ARM-like"/>
</dbReference>
<protein>
    <recommendedName>
        <fullName evidence="3">Condensin complex subunit 1 C-terminal domain-containing protein</fullName>
    </recommendedName>
</protein>
<dbReference type="SUPFAM" id="SSF48371">
    <property type="entry name" value="ARM repeat"/>
    <property type="match status" value="1"/>
</dbReference>
<gene>
    <name evidence="1" type="ORF">EZS28_037863</name>
</gene>
<dbReference type="InterPro" id="IPR016024">
    <property type="entry name" value="ARM-type_fold"/>
</dbReference>